<name>A0A8D8HVF7_CULPI</name>
<reference evidence="1" key="1">
    <citation type="submission" date="2021-05" db="EMBL/GenBank/DDBJ databases">
        <authorList>
            <person name="Alioto T."/>
            <person name="Alioto T."/>
            <person name="Gomez Garrido J."/>
        </authorList>
    </citation>
    <scope>NUCLEOTIDE SEQUENCE</scope>
</reference>
<protein>
    <submittedName>
        <fullName evidence="1">(northern house mosquito) hypothetical protein</fullName>
    </submittedName>
</protein>
<dbReference type="EMBL" id="HBUE01225846">
    <property type="protein sequence ID" value="CAG6542067.1"/>
    <property type="molecule type" value="Transcribed_RNA"/>
</dbReference>
<organism evidence="1">
    <name type="scientific">Culex pipiens</name>
    <name type="common">House mosquito</name>
    <dbReference type="NCBI Taxonomy" id="7175"/>
    <lineage>
        <taxon>Eukaryota</taxon>
        <taxon>Metazoa</taxon>
        <taxon>Ecdysozoa</taxon>
        <taxon>Arthropoda</taxon>
        <taxon>Hexapoda</taxon>
        <taxon>Insecta</taxon>
        <taxon>Pterygota</taxon>
        <taxon>Neoptera</taxon>
        <taxon>Endopterygota</taxon>
        <taxon>Diptera</taxon>
        <taxon>Nematocera</taxon>
        <taxon>Culicoidea</taxon>
        <taxon>Culicidae</taxon>
        <taxon>Culicinae</taxon>
        <taxon>Culicini</taxon>
        <taxon>Culex</taxon>
        <taxon>Culex</taxon>
    </lineage>
</organism>
<dbReference type="EMBL" id="HBUE01225851">
    <property type="protein sequence ID" value="CAG6542080.1"/>
    <property type="molecule type" value="Transcribed_RNA"/>
</dbReference>
<sequence length="108" mass="12289">MTTSPNQNKNFYIFPPQKKNISRAANCNNFLRIFRSHSPEQAFALAKLPLSLACCASFSDSIPINRSVGPRHQLGSCLRYRAQNRRVCMWLTVPARSRDPTAENLCLY</sequence>
<dbReference type="AlphaFoldDB" id="A0A8D8HVF7"/>
<dbReference type="EMBL" id="HBUE01332572">
    <property type="protein sequence ID" value="CAG6594151.1"/>
    <property type="molecule type" value="Transcribed_RNA"/>
</dbReference>
<dbReference type="EMBL" id="HBUE01225844">
    <property type="protein sequence ID" value="CAG6542062.1"/>
    <property type="molecule type" value="Transcribed_RNA"/>
</dbReference>
<evidence type="ECO:0000313" key="1">
    <source>
        <dbReference type="EMBL" id="CAG6542068.1"/>
    </source>
</evidence>
<dbReference type="EMBL" id="HBUE01332573">
    <property type="protein sequence ID" value="CAG6594152.1"/>
    <property type="molecule type" value="Transcribed_RNA"/>
</dbReference>
<dbReference type="EMBL" id="HBUE01332577">
    <property type="protein sequence ID" value="CAG6594164.1"/>
    <property type="molecule type" value="Transcribed_RNA"/>
</dbReference>
<proteinExistence type="predicted"/>
<dbReference type="EMBL" id="HBUE01225847">
    <property type="protein sequence ID" value="CAG6542068.1"/>
    <property type="molecule type" value="Transcribed_RNA"/>
</dbReference>
<dbReference type="EMBL" id="HBUE01332576">
    <property type="protein sequence ID" value="CAG6594161.1"/>
    <property type="molecule type" value="Transcribed_RNA"/>
</dbReference>
<dbReference type="EMBL" id="HBUE01225850">
    <property type="protein sequence ID" value="CAG6542077.1"/>
    <property type="molecule type" value="Transcribed_RNA"/>
</dbReference>
<dbReference type="EMBL" id="HBUE01332570">
    <property type="protein sequence ID" value="CAG6594146.1"/>
    <property type="molecule type" value="Transcribed_RNA"/>
</dbReference>
<accession>A0A8D8HVF7</accession>